<sequence length="1040" mass="120565">MADFLAENNQCGQNILRLVSRGNAIIAELLRLSEFIPPVFRLDNQNDKIKYGDIIWDFSYFGNAEYFDNKIESKPELQDLDEEFRENNMEILSRFYQAFASVHKYVTDLNRVTDNILRIKTAQPLRFDCESLFLYGVMLLLIDMKIDGAVRERILVSYYRYSAQKAAAADSNIDDVCKLLRSTGYSSSPGAKRPQNYPEAYFRRVPIHQEFINMTLLHNQQAKMREIVDKHFPDNWAIRYATKLEKLKVPLDKYLKEGVLTEEFVLDNIPKMMNVMRDSNVTLRWLMLHTAALSSSADMNKRCRQLRDQVITDSKYNPLTVFQLLLYIGQFEFKLKEMFKQMLAEKQDKWEEYKKEGSERMQELGEVFSGTKPLTRVVKNDNLQAWFTEMAKQISSLNYDDSTSAGRKIVQLIQAFEEVQEFHQLESNLQVKQFLADTRKYLHQMIRTINIKEEVLITIEIVADLSYAWDIIDSYTGYMQQGIKRDPSLVIKLRATFLKMASALDLPLLRINQAASPDLMSVSQYYSGELVGYVRKVLQIIPQTMFGLLAKIITMQTNQIKEVPTRLEKDKMKEYAQLEERYEVAKLTHSISVFTEGILMMKTTLVGIIKIDPKQLLEDGIRKELVMQVALALHKGLMFNPKAKVNELLPKLDVLGERMDGFRRSFEYIQDYVNIYGLKIWQEEVSRIINYNVEQECNSFLRTKVMDWESIYQSTAIPIPRFAPIDESVNFIGRLAREIIRMTDPRLTSYIDQMKAWYDLKTRQELVNRTLFQKIQRAVGSFGLAGLDRLLCFMIVKELQTLLNLMRRTIVNPKDKSLYDLMNGFSKTLNPIKGLVAQAQKHLFLKLPYKCLVGQMQLLRRQIGHELNTACKFDSKVLASALQTMNNALLADIERHYQDPTLPYPKEENPLMYELSAYLESAGFHNPYMKKYICTLDACGMVCKKPADPLDGPPFVIGCLTFLKQFHSENTDIFLGYLGQYVRSLIEVLPSLKNQEASQEVLNVLVFLEDFSFFSGLSRKAVEAHIPTYIFDEFRGQYGS</sequence>
<dbReference type="InterPro" id="IPR019393">
    <property type="entry name" value="WASH_strumpellin"/>
</dbReference>
<evidence type="ECO:0000256" key="1">
    <source>
        <dbReference type="ARBA" id="ARBA00006224"/>
    </source>
</evidence>
<evidence type="ECO:0008006" key="4">
    <source>
        <dbReference type="Google" id="ProtNLM"/>
    </source>
</evidence>
<dbReference type="Proteomes" id="UP001217089">
    <property type="component" value="Unassembled WGS sequence"/>
</dbReference>
<comment type="similarity">
    <text evidence="1">Belongs to the strumpellin family.</text>
</comment>
<evidence type="ECO:0000313" key="2">
    <source>
        <dbReference type="EMBL" id="KAJ8306044.1"/>
    </source>
</evidence>
<comment type="caution">
    <text evidence="2">The sequence shown here is derived from an EMBL/GenBank/DDBJ whole genome shotgun (WGS) entry which is preliminary data.</text>
</comment>
<proteinExistence type="inferred from homology"/>
<keyword evidence="3" id="KW-1185">Reference proteome</keyword>
<accession>A0ABQ9EM82</accession>
<dbReference type="EMBL" id="JARBDR010000813">
    <property type="protein sequence ID" value="KAJ8306044.1"/>
    <property type="molecule type" value="Genomic_DNA"/>
</dbReference>
<evidence type="ECO:0000313" key="3">
    <source>
        <dbReference type="Proteomes" id="UP001217089"/>
    </source>
</evidence>
<organism evidence="2 3">
    <name type="scientific">Tegillarca granosa</name>
    <name type="common">Malaysian cockle</name>
    <name type="synonym">Anadara granosa</name>
    <dbReference type="NCBI Taxonomy" id="220873"/>
    <lineage>
        <taxon>Eukaryota</taxon>
        <taxon>Metazoa</taxon>
        <taxon>Spiralia</taxon>
        <taxon>Lophotrochozoa</taxon>
        <taxon>Mollusca</taxon>
        <taxon>Bivalvia</taxon>
        <taxon>Autobranchia</taxon>
        <taxon>Pteriomorphia</taxon>
        <taxon>Arcoida</taxon>
        <taxon>Arcoidea</taxon>
        <taxon>Arcidae</taxon>
        <taxon>Tegillarca</taxon>
    </lineage>
</organism>
<dbReference type="Pfam" id="PF10266">
    <property type="entry name" value="Strumpellin"/>
    <property type="match status" value="3"/>
</dbReference>
<dbReference type="PANTHER" id="PTHR15691:SF6">
    <property type="entry name" value="WASH COMPLEX SUBUNIT 5"/>
    <property type="match status" value="1"/>
</dbReference>
<reference evidence="2 3" key="1">
    <citation type="submission" date="2022-12" db="EMBL/GenBank/DDBJ databases">
        <title>Chromosome-level genome of Tegillarca granosa.</title>
        <authorList>
            <person name="Kim J."/>
        </authorList>
    </citation>
    <scope>NUCLEOTIDE SEQUENCE [LARGE SCALE GENOMIC DNA]</scope>
    <source>
        <strain evidence="2">Teg-2019</strain>
        <tissue evidence="2">Adductor muscle</tissue>
    </source>
</reference>
<protein>
    <recommendedName>
        <fullName evidence="4">WASH complex subunit strumpellin</fullName>
    </recommendedName>
</protein>
<gene>
    <name evidence="2" type="ORF">KUTeg_016589</name>
</gene>
<name>A0ABQ9EM82_TEGGR</name>
<dbReference type="PANTHER" id="PTHR15691">
    <property type="entry name" value="WASH COMPLEX SUBUNIT 5"/>
    <property type="match status" value="1"/>
</dbReference>